<dbReference type="Proteomes" id="UP000261905">
    <property type="component" value="Unassembled WGS sequence"/>
</dbReference>
<gene>
    <name evidence="1" type="ORF">DX130_21560</name>
</gene>
<evidence type="ECO:0008006" key="3">
    <source>
        <dbReference type="Google" id="ProtNLM"/>
    </source>
</evidence>
<reference evidence="1 2" key="1">
    <citation type="submission" date="2018-08" db="EMBL/GenBank/DDBJ databases">
        <title>Paenibacillus sp. M4BSY-1, whole genome shotgun sequence.</title>
        <authorList>
            <person name="Tuo L."/>
        </authorList>
    </citation>
    <scope>NUCLEOTIDE SEQUENCE [LARGE SCALE GENOMIC DNA]</scope>
    <source>
        <strain evidence="1 2">M4BSY-1</strain>
    </source>
</reference>
<proteinExistence type="predicted"/>
<comment type="caution">
    <text evidence="1">The sequence shown here is derived from an EMBL/GenBank/DDBJ whole genome shotgun (WGS) entry which is preliminary data.</text>
</comment>
<evidence type="ECO:0000313" key="2">
    <source>
        <dbReference type="Proteomes" id="UP000261905"/>
    </source>
</evidence>
<keyword evidence="2" id="KW-1185">Reference proteome</keyword>
<name>A0A371P6V9_9BACL</name>
<dbReference type="EMBL" id="QUBQ01000005">
    <property type="protein sequence ID" value="REK71683.1"/>
    <property type="molecule type" value="Genomic_DNA"/>
</dbReference>
<dbReference type="OrthoDB" id="128043at2"/>
<dbReference type="AlphaFoldDB" id="A0A371P6V9"/>
<evidence type="ECO:0000313" key="1">
    <source>
        <dbReference type="EMBL" id="REK71683.1"/>
    </source>
</evidence>
<organism evidence="1 2">
    <name type="scientific">Paenibacillus paeoniae</name>
    <dbReference type="NCBI Taxonomy" id="2292705"/>
    <lineage>
        <taxon>Bacteria</taxon>
        <taxon>Bacillati</taxon>
        <taxon>Bacillota</taxon>
        <taxon>Bacilli</taxon>
        <taxon>Bacillales</taxon>
        <taxon>Paenibacillaceae</taxon>
        <taxon>Paenibacillus</taxon>
    </lineage>
</organism>
<protein>
    <recommendedName>
        <fullName evidence="3">Secreted protein</fullName>
    </recommendedName>
</protein>
<accession>A0A371P6V9</accession>
<sequence length="214" mass="23780">MAGETLQLELRIADADGEPVQQFDVNHEKKLHLIVISEDLSYFDHVHPEYTGNGLFRQSLTLPTGGKYKLFADFQPTGYAQTTASTIVHVEGEHTLEPVIEDQVRVKTTDKAAVELKVSSLAVGGESELTFTFRNPKSGADLSDLQPYLGAIGHVVIISEDLDHYLHVHPVRELGSGPEARFATRFPAEGMYRIWGQFQRDGEVFTVPFTVKAQ</sequence>